<dbReference type="InterPro" id="IPR003877">
    <property type="entry name" value="SPRY_dom"/>
</dbReference>
<evidence type="ECO:0000313" key="2">
    <source>
        <dbReference type="EMBL" id="NWW47274.1"/>
    </source>
</evidence>
<dbReference type="InterPro" id="IPR003879">
    <property type="entry name" value="Butyrophylin_SPRY"/>
</dbReference>
<keyword evidence="3" id="KW-1185">Reference proteome</keyword>
<dbReference type="SMART" id="SM00589">
    <property type="entry name" value="PRY"/>
    <property type="match status" value="1"/>
</dbReference>
<dbReference type="InterPro" id="IPR006574">
    <property type="entry name" value="PRY"/>
</dbReference>
<evidence type="ECO:0000259" key="1">
    <source>
        <dbReference type="PROSITE" id="PS50188"/>
    </source>
</evidence>
<dbReference type="InterPro" id="IPR043136">
    <property type="entry name" value="B30.2/SPRY_sf"/>
</dbReference>
<dbReference type="SUPFAM" id="SSF49899">
    <property type="entry name" value="Concanavalin A-like lectins/glucanases"/>
    <property type="match status" value="1"/>
</dbReference>
<dbReference type="CDD" id="cd12888">
    <property type="entry name" value="SPRY_PRY_TRIM7_like"/>
    <property type="match status" value="1"/>
</dbReference>
<feature type="domain" description="B30.2/SPRY" evidence="1">
    <location>
        <begin position="1"/>
        <end position="158"/>
    </location>
</feature>
<dbReference type="InterPro" id="IPR013320">
    <property type="entry name" value="ConA-like_dom_sf"/>
</dbReference>
<dbReference type="PROSITE" id="PS50188">
    <property type="entry name" value="B302_SPRY"/>
    <property type="match status" value="1"/>
</dbReference>
<proteinExistence type="predicted"/>
<dbReference type="PANTHER" id="PTHR24103">
    <property type="entry name" value="E3 UBIQUITIN-PROTEIN LIGASE TRIM"/>
    <property type="match status" value="1"/>
</dbReference>
<dbReference type="PRINTS" id="PR01407">
    <property type="entry name" value="BUTYPHLNCDUF"/>
</dbReference>
<dbReference type="EMBL" id="VZRU01008288">
    <property type="protein sequence ID" value="NWW47274.1"/>
    <property type="molecule type" value="Genomic_DNA"/>
</dbReference>
<feature type="non-terminal residue" evidence="2">
    <location>
        <position position="1"/>
    </location>
</feature>
<reference evidence="2 3" key="1">
    <citation type="submission" date="2019-09" db="EMBL/GenBank/DDBJ databases">
        <title>Bird 10,000 Genomes (B10K) Project - Family phase.</title>
        <authorList>
            <person name="Zhang G."/>
        </authorList>
    </citation>
    <scope>NUCLEOTIDE SEQUENCE [LARGE SCALE GENOMIC DNA]</scope>
    <source>
        <strain evidence="2">B10K-DU-029-80</strain>
        <tissue evidence="2">Muscle</tissue>
    </source>
</reference>
<dbReference type="InterPro" id="IPR001870">
    <property type="entry name" value="B30.2/SPRY"/>
</dbReference>
<organism evidence="2 3">
    <name type="scientific">Pedionomus torquatus</name>
    <name type="common">Plains-wanderer</name>
    <dbReference type="NCBI Taxonomy" id="227192"/>
    <lineage>
        <taxon>Eukaryota</taxon>
        <taxon>Metazoa</taxon>
        <taxon>Chordata</taxon>
        <taxon>Craniata</taxon>
        <taxon>Vertebrata</taxon>
        <taxon>Euteleostomi</taxon>
        <taxon>Archelosauria</taxon>
        <taxon>Archosauria</taxon>
        <taxon>Dinosauria</taxon>
        <taxon>Saurischia</taxon>
        <taxon>Theropoda</taxon>
        <taxon>Coelurosauria</taxon>
        <taxon>Aves</taxon>
        <taxon>Neognathae</taxon>
        <taxon>Neoaves</taxon>
        <taxon>Charadriiformes</taxon>
        <taxon>Pedionomidae</taxon>
        <taxon>Pedionomus</taxon>
    </lineage>
</organism>
<dbReference type="Pfam" id="PF13765">
    <property type="entry name" value="PRY"/>
    <property type="match status" value="1"/>
</dbReference>
<name>A0A7K6NFL7_PEDTO</name>
<feature type="non-terminal residue" evidence="2">
    <location>
        <position position="158"/>
    </location>
</feature>
<dbReference type="AlphaFoldDB" id="A0A7K6NFL7"/>
<evidence type="ECO:0000313" key="3">
    <source>
        <dbReference type="Proteomes" id="UP000565207"/>
    </source>
</evidence>
<dbReference type="InterPro" id="IPR050143">
    <property type="entry name" value="TRIM/RBCC"/>
</dbReference>
<dbReference type="Proteomes" id="UP000565207">
    <property type="component" value="Unassembled WGS sequence"/>
</dbReference>
<dbReference type="Gene3D" id="2.60.120.920">
    <property type="match status" value="1"/>
</dbReference>
<gene>
    <name evidence="2" type="primary">Btn2a2_0</name>
    <name evidence="2" type="ORF">PEDTOR_R12193</name>
</gene>
<comment type="caution">
    <text evidence="2">The sequence shown here is derived from an EMBL/GenBank/DDBJ whole genome shotgun (WGS) entry which is preliminary data.</text>
</comment>
<sequence>VTLDPNTAHPELVLSLDLRSVNIGPTEQDLPDNPERFRYWPCVLGREGFQEGRHCWEVEVEGKVGGDSSWAVGVAKGSVERKSKALSPEKGIWGVCHYSGHFEALTSPRTPLSQSPLPRRIWVCLDCTQGRVTFLNTDTRFEIFTFTPGSFHGETLHP</sequence>
<accession>A0A7K6NFL7</accession>
<dbReference type="FunFam" id="2.60.120.920:FF:000004">
    <property type="entry name" value="Butyrophilin subfamily 1 member A1"/>
    <property type="match status" value="1"/>
</dbReference>
<dbReference type="Pfam" id="PF00622">
    <property type="entry name" value="SPRY"/>
    <property type="match status" value="1"/>
</dbReference>
<protein>
    <submittedName>
        <fullName evidence="2">BT2A2 protein</fullName>
    </submittedName>
</protein>